<dbReference type="Gene3D" id="3.20.20.210">
    <property type="match status" value="1"/>
</dbReference>
<evidence type="ECO:0000259" key="1">
    <source>
        <dbReference type="Pfam" id="PF01208"/>
    </source>
</evidence>
<dbReference type="GO" id="GO:0006779">
    <property type="term" value="P:porphyrin-containing compound biosynthetic process"/>
    <property type="evidence" value="ECO:0007669"/>
    <property type="project" value="InterPro"/>
</dbReference>
<gene>
    <name evidence="2" type="primary">MtvB</name>
    <name evidence="2" type="ORF">SSCH_150016</name>
</gene>
<dbReference type="EMBL" id="CDRZ01000057">
    <property type="protein sequence ID" value="CEO88137.1"/>
    <property type="molecule type" value="Genomic_DNA"/>
</dbReference>
<dbReference type="SUPFAM" id="SSF51726">
    <property type="entry name" value="UROD/MetE-like"/>
    <property type="match status" value="1"/>
</dbReference>
<sequence>MSDKEKLYQERLNRFVTAMDVGKPDKVPIRLNLSEFLAKYAGYTLQEVYYRMDINIACSTKFLEDFDVDTVVGPTSLWMGGLHDATGARYLKFAGRELEPDKQFQFLESDYMKAEDYDDFIANPTKWILTTFLPRIHKEFEDPYRAHLSLIKGAAGMAINQGMLAEAGQRWAKEYGAPAAMSGMTKAPFDTLGDTLRGLNGIMMDIHMRPDKLLAAVDILVDHNIYYGMATAGGDTVLPLFMPLHRGSYPFLNPEQWDKFYWPTLKKVIEGLWAQGKRTLFYAEGNWTPYLEKIAELPDKSIVFHVDMTDMKKAKKIMGGRFCIIGNVPNTMLAYGTPQEVSDYCKKLIDEVAADGGFIMDAAGVVQWDAREENVRAMIETTREYGVY</sequence>
<dbReference type="RefSeq" id="WP_044664360.1">
    <property type="nucleotide sequence ID" value="NZ_CDRZ01000057.1"/>
</dbReference>
<dbReference type="AlphaFoldDB" id="A0A0B7MKE8"/>
<reference evidence="3" key="1">
    <citation type="submission" date="2015-01" db="EMBL/GenBank/DDBJ databases">
        <authorList>
            <person name="Manzoor Shahid"/>
            <person name="Zubair Saima"/>
        </authorList>
    </citation>
    <scope>NUCLEOTIDE SEQUENCE [LARGE SCALE GENOMIC DNA]</scope>
    <source>
        <strain evidence="3">Sp3</strain>
    </source>
</reference>
<dbReference type="Proteomes" id="UP000046155">
    <property type="component" value="Unassembled WGS sequence"/>
</dbReference>
<evidence type="ECO:0000313" key="2">
    <source>
        <dbReference type="EMBL" id="CEO88137.1"/>
    </source>
</evidence>
<keyword evidence="3" id="KW-1185">Reference proteome</keyword>
<dbReference type="PANTHER" id="PTHR47099">
    <property type="entry name" value="METHYLCOBAMIDE:COM METHYLTRANSFERASE MTBA"/>
    <property type="match status" value="1"/>
</dbReference>
<dbReference type="Pfam" id="PF01208">
    <property type="entry name" value="URO-D"/>
    <property type="match status" value="1"/>
</dbReference>
<name>A0A0B7MKE8_9FIRM</name>
<dbReference type="OrthoDB" id="9813603at2"/>
<organism evidence="2 3">
    <name type="scientific">Syntrophaceticus schinkii</name>
    <dbReference type="NCBI Taxonomy" id="499207"/>
    <lineage>
        <taxon>Bacteria</taxon>
        <taxon>Bacillati</taxon>
        <taxon>Bacillota</taxon>
        <taxon>Clostridia</taxon>
        <taxon>Thermoanaerobacterales</taxon>
        <taxon>Thermoanaerobacterales Family III. Incertae Sedis</taxon>
        <taxon>Syntrophaceticus</taxon>
    </lineage>
</organism>
<proteinExistence type="predicted"/>
<protein>
    <submittedName>
        <fullName evidence="2">Uroporphyrinogen-III decarboxylase</fullName>
    </submittedName>
</protein>
<accession>A0A0B7MKE8</accession>
<dbReference type="InterPro" id="IPR038071">
    <property type="entry name" value="UROD/MetE-like_sf"/>
</dbReference>
<dbReference type="GO" id="GO:0004853">
    <property type="term" value="F:uroporphyrinogen decarboxylase activity"/>
    <property type="evidence" value="ECO:0007669"/>
    <property type="project" value="InterPro"/>
</dbReference>
<dbReference type="InterPro" id="IPR000257">
    <property type="entry name" value="Uroporphyrinogen_deCOase"/>
</dbReference>
<feature type="domain" description="Uroporphyrinogen decarboxylase (URO-D)" evidence="1">
    <location>
        <begin position="161"/>
        <end position="385"/>
    </location>
</feature>
<dbReference type="PANTHER" id="PTHR47099:SF1">
    <property type="entry name" value="METHYLCOBAMIDE:COM METHYLTRANSFERASE MTBA"/>
    <property type="match status" value="1"/>
</dbReference>
<evidence type="ECO:0000313" key="3">
    <source>
        <dbReference type="Proteomes" id="UP000046155"/>
    </source>
</evidence>
<dbReference type="InterPro" id="IPR052024">
    <property type="entry name" value="Methanogen_methyltrans"/>
</dbReference>